<evidence type="ECO:0000256" key="5">
    <source>
        <dbReference type="ARBA" id="ARBA00022984"/>
    </source>
</evidence>
<reference evidence="13" key="1">
    <citation type="submission" date="2020-10" db="EMBL/GenBank/DDBJ databases">
        <authorList>
            <person name="Gilroy R."/>
        </authorList>
    </citation>
    <scope>NUCLEOTIDE SEQUENCE</scope>
    <source>
        <strain evidence="13">ChiW13-3771</strain>
    </source>
</reference>
<evidence type="ECO:0000313" key="13">
    <source>
        <dbReference type="EMBL" id="HIR87557.1"/>
    </source>
</evidence>
<evidence type="ECO:0000256" key="9">
    <source>
        <dbReference type="RuleBase" id="RU004016"/>
    </source>
</evidence>
<organism evidence="13 14">
    <name type="scientific">Candidatus Fimimorpha faecalis</name>
    <dbReference type="NCBI Taxonomy" id="2840824"/>
    <lineage>
        <taxon>Bacteria</taxon>
        <taxon>Bacillati</taxon>
        <taxon>Bacillota</taxon>
        <taxon>Clostridia</taxon>
        <taxon>Eubacteriales</taxon>
        <taxon>Candidatus Fimimorpha</taxon>
    </lineage>
</organism>
<keyword evidence="11" id="KW-0812">Transmembrane</keyword>
<evidence type="ECO:0000256" key="2">
    <source>
        <dbReference type="ARBA" id="ARBA00022729"/>
    </source>
</evidence>
<dbReference type="Pfam" id="PF00768">
    <property type="entry name" value="Peptidase_S11"/>
    <property type="match status" value="1"/>
</dbReference>
<dbReference type="EMBL" id="DVHN01000010">
    <property type="protein sequence ID" value="HIR87557.1"/>
    <property type="molecule type" value="Genomic_DNA"/>
</dbReference>
<dbReference type="Gene3D" id="3.40.710.10">
    <property type="entry name" value="DD-peptidase/beta-lactamase superfamily"/>
    <property type="match status" value="1"/>
</dbReference>
<dbReference type="GO" id="GO:0008360">
    <property type="term" value="P:regulation of cell shape"/>
    <property type="evidence" value="ECO:0007669"/>
    <property type="project" value="UniProtKB-KW"/>
</dbReference>
<sequence>MKRIISSIIMVVIALSLFSNLKMEQVFAEVNGPEVNGQAYCVMDADTGEVIISKNMDARMYPASITKIMTALIAFEQCKNLDDEITFSETALDISSISSTIHPAAKVGETMSFMDVMYGLMLSSGNECANALAEYTYGDIGIFVEKMNERAQQIGAVNTHFTNPHGLHDENHYTTAKDMDLIFREALKNKDFVKVASTPTYNIPETNKEDSRYCEAGHRMVLGTIPCEGIIAGKSGRTREAGRTLMTAVERNGRTLVIALLKTNDNNLYGDTQVLIDYGFNIAEGNYPKVTWDLVQDEVWATADVKIRKYPSSYASQVGYLARGKSVERVATYDKWSRVKVGESEFYIDSDYLVTDKSMIPKETVAATSDEKKEKESSKEATKGIILETESSEEELNMPENDSPYNQVSHSSGIINQIKNNMIDYFGEDWKVVTGLGISIIIVVIILIVYLIRRNKKND</sequence>
<dbReference type="GO" id="GO:0009252">
    <property type="term" value="P:peptidoglycan biosynthetic process"/>
    <property type="evidence" value="ECO:0007669"/>
    <property type="project" value="UniProtKB-KW"/>
</dbReference>
<evidence type="ECO:0000256" key="11">
    <source>
        <dbReference type="SAM" id="Phobius"/>
    </source>
</evidence>
<keyword evidence="11" id="KW-1133">Transmembrane helix</keyword>
<keyword evidence="2" id="KW-0732">Signal</keyword>
<name>A0A9D1JC28_9FIRM</name>
<feature type="active site" evidence="7">
    <location>
        <position position="124"/>
    </location>
</feature>
<keyword evidence="3" id="KW-0378">Hydrolase</keyword>
<evidence type="ECO:0000256" key="10">
    <source>
        <dbReference type="SAM" id="MobiDB-lite"/>
    </source>
</evidence>
<dbReference type="SUPFAM" id="SSF56601">
    <property type="entry name" value="beta-lactamase/transpeptidase-like"/>
    <property type="match status" value="1"/>
</dbReference>
<evidence type="ECO:0000256" key="7">
    <source>
        <dbReference type="PIRSR" id="PIRSR618044-1"/>
    </source>
</evidence>
<dbReference type="Proteomes" id="UP000824201">
    <property type="component" value="Unassembled WGS sequence"/>
</dbReference>
<dbReference type="GO" id="GO:0009002">
    <property type="term" value="F:serine-type D-Ala-D-Ala carboxypeptidase activity"/>
    <property type="evidence" value="ECO:0007669"/>
    <property type="project" value="InterPro"/>
</dbReference>
<evidence type="ECO:0000256" key="3">
    <source>
        <dbReference type="ARBA" id="ARBA00022801"/>
    </source>
</evidence>
<evidence type="ECO:0000256" key="1">
    <source>
        <dbReference type="ARBA" id="ARBA00007164"/>
    </source>
</evidence>
<evidence type="ECO:0000256" key="6">
    <source>
        <dbReference type="ARBA" id="ARBA00023316"/>
    </source>
</evidence>
<dbReference type="InterPro" id="IPR018044">
    <property type="entry name" value="Peptidase_S11"/>
</dbReference>
<dbReference type="AlphaFoldDB" id="A0A9D1JC28"/>
<feature type="transmembrane region" description="Helical" evidence="11">
    <location>
        <begin position="430"/>
        <end position="452"/>
    </location>
</feature>
<dbReference type="InterPro" id="IPR001967">
    <property type="entry name" value="Peptidase_S11_N"/>
</dbReference>
<evidence type="ECO:0000256" key="4">
    <source>
        <dbReference type="ARBA" id="ARBA00022960"/>
    </source>
</evidence>
<comment type="caution">
    <text evidence="13">The sequence shown here is derived from an EMBL/GenBank/DDBJ whole genome shotgun (WGS) entry which is preliminary data.</text>
</comment>
<dbReference type="InterPro" id="IPR012338">
    <property type="entry name" value="Beta-lactam/transpept-like"/>
</dbReference>
<dbReference type="GO" id="GO:0006508">
    <property type="term" value="P:proteolysis"/>
    <property type="evidence" value="ECO:0007669"/>
    <property type="project" value="InterPro"/>
</dbReference>
<gene>
    <name evidence="13" type="ORF">IAC96_01270</name>
</gene>
<feature type="compositionally biased region" description="Basic and acidic residues" evidence="10">
    <location>
        <begin position="369"/>
        <end position="382"/>
    </location>
</feature>
<feature type="active site" description="Acyl-ester intermediate" evidence="7">
    <location>
        <position position="64"/>
    </location>
</feature>
<evidence type="ECO:0000259" key="12">
    <source>
        <dbReference type="Pfam" id="PF00768"/>
    </source>
</evidence>
<keyword evidence="13" id="KW-0121">Carboxypeptidase</keyword>
<dbReference type="GO" id="GO:0071555">
    <property type="term" value="P:cell wall organization"/>
    <property type="evidence" value="ECO:0007669"/>
    <property type="project" value="UniProtKB-KW"/>
</dbReference>
<feature type="active site" description="Proton acceptor" evidence="7">
    <location>
        <position position="67"/>
    </location>
</feature>
<keyword evidence="11" id="KW-0472">Membrane</keyword>
<keyword evidence="4" id="KW-0133">Cell shape</keyword>
<feature type="binding site" evidence="8">
    <location>
        <position position="234"/>
    </location>
    <ligand>
        <name>substrate</name>
    </ligand>
</feature>
<dbReference type="PANTHER" id="PTHR21581">
    <property type="entry name" value="D-ALANYL-D-ALANINE CARBOXYPEPTIDASE"/>
    <property type="match status" value="1"/>
</dbReference>
<keyword evidence="6" id="KW-0961">Cell wall biogenesis/degradation</keyword>
<comment type="similarity">
    <text evidence="1 9">Belongs to the peptidase S11 family.</text>
</comment>
<keyword evidence="13" id="KW-0645">Protease</keyword>
<evidence type="ECO:0000256" key="8">
    <source>
        <dbReference type="PIRSR" id="PIRSR618044-2"/>
    </source>
</evidence>
<keyword evidence="5" id="KW-0573">Peptidoglycan synthesis</keyword>
<feature type="domain" description="Peptidase S11 D-alanyl-D-alanine carboxypeptidase A N-terminal" evidence="12">
    <location>
        <begin position="30"/>
        <end position="260"/>
    </location>
</feature>
<dbReference type="PRINTS" id="PR00725">
    <property type="entry name" value="DADACBPTASE1"/>
</dbReference>
<feature type="region of interest" description="Disordered" evidence="10">
    <location>
        <begin position="365"/>
        <end position="384"/>
    </location>
</feature>
<proteinExistence type="inferred from homology"/>
<protein>
    <submittedName>
        <fullName evidence="13">D-alanyl-D-alanine carboxypeptidase</fullName>
    </submittedName>
</protein>
<dbReference type="PANTHER" id="PTHR21581:SF6">
    <property type="entry name" value="TRAFFICKING PROTEIN PARTICLE COMPLEX SUBUNIT 12"/>
    <property type="match status" value="1"/>
</dbReference>
<evidence type="ECO:0000313" key="14">
    <source>
        <dbReference type="Proteomes" id="UP000824201"/>
    </source>
</evidence>
<accession>A0A9D1JC28</accession>
<reference evidence="13" key="2">
    <citation type="journal article" date="2021" name="PeerJ">
        <title>Extensive microbial diversity within the chicken gut microbiome revealed by metagenomics and culture.</title>
        <authorList>
            <person name="Gilroy R."/>
            <person name="Ravi A."/>
            <person name="Getino M."/>
            <person name="Pursley I."/>
            <person name="Horton D.L."/>
            <person name="Alikhan N.F."/>
            <person name="Baker D."/>
            <person name="Gharbi K."/>
            <person name="Hall N."/>
            <person name="Watson M."/>
            <person name="Adriaenssens E.M."/>
            <person name="Foster-Nyarko E."/>
            <person name="Jarju S."/>
            <person name="Secka A."/>
            <person name="Antonio M."/>
            <person name="Oren A."/>
            <person name="Chaudhuri R.R."/>
            <person name="La Ragione R."/>
            <person name="Hildebrand F."/>
            <person name="Pallen M.J."/>
        </authorList>
    </citation>
    <scope>NUCLEOTIDE SEQUENCE</scope>
    <source>
        <strain evidence="13">ChiW13-3771</strain>
    </source>
</reference>
<dbReference type="Gene3D" id="2.30.30.40">
    <property type="entry name" value="SH3 Domains"/>
    <property type="match status" value="1"/>
</dbReference>